<dbReference type="PATRIC" id="fig|1227271.3.peg.1944"/>
<reference evidence="1 2" key="1">
    <citation type="submission" date="2013-06" db="EMBL/GenBank/DDBJ databases">
        <authorList>
            <person name="Weinstock G."/>
            <person name="Sodergren E."/>
            <person name="Lobos E.A."/>
            <person name="Fulton L."/>
            <person name="Fulton R."/>
            <person name="Courtney L."/>
            <person name="Fronick C."/>
            <person name="O'Laughlin M."/>
            <person name="Godfrey J."/>
            <person name="Wilson R.M."/>
            <person name="Miner T."/>
            <person name="Farmer C."/>
            <person name="Delehaunty K."/>
            <person name="Cordes M."/>
            <person name="Minx P."/>
            <person name="Tomlinson C."/>
            <person name="Chen J."/>
            <person name="Wollam A."/>
            <person name="Pepin K.H."/>
            <person name="Bhonagiri V."/>
            <person name="Zhang X."/>
            <person name="Warren W."/>
            <person name="Mitreva M."/>
            <person name="Mardis E.R."/>
            <person name="Wilson R.K."/>
        </authorList>
    </citation>
    <scope>NUCLEOTIDE SEQUENCE [LARGE SCALE GENOMIC DNA]</scope>
    <source>
        <strain evidence="1 2">F0570</strain>
    </source>
</reference>
<protein>
    <submittedName>
        <fullName evidence="1">Uncharacterized protein</fullName>
    </submittedName>
</protein>
<evidence type="ECO:0000313" key="1">
    <source>
        <dbReference type="EMBL" id="ERJ63935.1"/>
    </source>
</evidence>
<comment type="caution">
    <text evidence="1">The sequence shown here is derived from an EMBL/GenBank/DDBJ whole genome shotgun (WGS) entry which is preliminary data.</text>
</comment>
<dbReference type="EMBL" id="AWUW01000146">
    <property type="protein sequence ID" value="ERJ63935.1"/>
    <property type="molecule type" value="Genomic_DNA"/>
</dbReference>
<gene>
    <name evidence="1" type="ORF">HMPREF1555_02210</name>
</gene>
<dbReference type="Proteomes" id="UP000016630">
    <property type="component" value="Unassembled WGS sequence"/>
</dbReference>
<dbReference type="AlphaFoldDB" id="A0A0E2LMP2"/>
<evidence type="ECO:0000313" key="2">
    <source>
        <dbReference type="Proteomes" id="UP000016630"/>
    </source>
</evidence>
<dbReference type="HOGENOM" id="CLU_3028402_0_0_10"/>
<name>A0A0E2LMP2_PORGN</name>
<organism evidence="1 2">
    <name type="scientific">Porphyromonas gingivalis F0570</name>
    <dbReference type="NCBI Taxonomy" id="1227271"/>
    <lineage>
        <taxon>Bacteria</taxon>
        <taxon>Pseudomonadati</taxon>
        <taxon>Bacteroidota</taxon>
        <taxon>Bacteroidia</taxon>
        <taxon>Bacteroidales</taxon>
        <taxon>Porphyromonadaceae</taxon>
        <taxon>Porphyromonas</taxon>
    </lineage>
</organism>
<proteinExistence type="predicted"/>
<sequence>MQTEKRGENKKRSFRGLHLIIKRNTLKTKSRLNGRLYENNLEKILFSHDIPLSLQ</sequence>
<accession>A0A0E2LMP2</accession>